<dbReference type="SMART" id="SM00856">
    <property type="entry name" value="PMEI"/>
    <property type="match status" value="1"/>
</dbReference>
<dbReference type="InterPro" id="IPR035513">
    <property type="entry name" value="Invertase/methylesterase_inhib"/>
</dbReference>
<dbReference type="PANTHER" id="PTHR31707">
    <property type="entry name" value="PECTINESTERASE"/>
    <property type="match status" value="1"/>
</dbReference>
<evidence type="ECO:0000313" key="3">
    <source>
        <dbReference type="Proteomes" id="UP000554482"/>
    </source>
</evidence>
<reference evidence="2 3" key="1">
    <citation type="submission" date="2020-06" db="EMBL/GenBank/DDBJ databases">
        <title>Transcriptomic and genomic resources for Thalictrum thalictroides and T. hernandezii: Facilitating candidate gene discovery in an emerging model plant lineage.</title>
        <authorList>
            <person name="Arias T."/>
            <person name="Riano-Pachon D.M."/>
            <person name="Di Stilio V.S."/>
        </authorList>
    </citation>
    <scope>NUCLEOTIDE SEQUENCE [LARGE SCALE GENOMIC DNA]</scope>
    <source>
        <strain evidence="3">cv. WT478/WT964</strain>
        <tissue evidence="2">Leaves</tissue>
    </source>
</reference>
<evidence type="ECO:0000259" key="1">
    <source>
        <dbReference type="SMART" id="SM00856"/>
    </source>
</evidence>
<dbReference type="GO" id="GO:0004857">
    <property type="term" value="F:enzyme inhibitor activity"/>
    <property type="evidence" value="ECO:0007669"/>
    <property type="project" value="InterPro"/>
</dbReference>
<dbReference type="Gene3D" id="1.20.140.40">
    <property type="entry name" value="Invertase/pectin methylesterase inhibitor family protein"/>
    <property type="match status" value="1"/>
</dbReference>
<proteinExistence type="predicted"/>
<name>A0A7J6X473_THATH</name>
<dbReference type="SUPFAM" id="SSF101148">
    <property type="entry name" value="Plant invertase/pectin methylesterase inhibitor"/>
    <property type="match status" value="1"/>
</dbReference>
<dbReference type="Pfam" id="PF04043">
    <property type="entry name" value="PMEI"/>
    <property type="match status" value="1"/>
</dbReference>
<feature type="domain" description="Pectinesterase inhibitor" evidence="1">
    <location>
        <begin position="10"/>
        <end position="155"/>
    </location>
</feature>
<dbReference type="EMBL" id="JABWDY010005325">
    <property type="protein sequence ID" value="KAF5204531.1"/>
    <property type="molecule type" value="Genomic_DNA"/>
</dbReference>
<keyword evidence="3" id="KW-1185">Reference proteome</keyword>
<comment type="caution">
    <text evidence="2">The sequence shown here is derived from an EMBL/GenBank/DDBJ whole genome shotgun (WGS) entry which is preliminary data.</text>
</comment>
<dbReference type="NCBIfam" id="TIGR01614">
    <property type="entry name" value="PME_inhib"/>
    <property type="match status" value="1"/>
</dbReference>
<dbReference type="OrthoDB" id="1737587at2759"/>
<sequence length="239" mass="26819">MSFTTVSSSKVSNNVKWYCSQTPWPEACEEQLKSKSSYIPKTKSEFRDMSVKATVELALSANNHNKNLGPKCRNKKEKEAWADCLELYQQTIHQLNTTVDPNSKFSDDDAQTWLSSALTNLETCIDGFRELGVTDFVLPQMNNNVSKLICNALAINKIPKTSEEESTKVLTKLDLCKDGFVEIGLPHFKLPHVTLSINNDHKQRGGTWHPRSRNNILQHGWTPGPGRQAVACTTLISKI</sequence>
<dbReference type="InterPro" id="IPR006501">
    <property type="entry name" value="Pectinesterase_inhib_dom"/>
</dbReference>
<accession>A0A7J6X473</accession>
<dbReference type="CDD" id="cd15798">
    <property type="entry name" value="PMEI-like_3"/>
    <property type="match status" value="1"/>
</dbReference>
<evidence type="ECO:0000313" key="2">
    <source>
        <dbReference type="EMBL" id="KAF5204531.1"/>
    </source>
</evidence>
<gene>
    <name evidence="2" type="ORF">FRX31_005882</name>
</gene>
<dbReference type="AlphaFoldDB" id="A0A7J6X473"/>
<organism evidence="2 3">
    <name type="scientific">Thalictrum thalictroides</name>
    <name type="common">Rue-anemone</name>
    <name type="synonym">Anemone thalictroides</name>
    <dbReference type="NCBI Taxonomy" id="46969"/>
    <lineage>
        <taxon>Eukaryota</taxon>
        <taxon>Viridiplantae</taxon>
        <taxon>Streptophyta</taxon>
        <taxon>Embryophyta</taxon>
        <taxon>Tracheophyta</taxon>
        <taxon>Spermatophyta</taxon>
        <taxon>Magnoliopsida</taxon>
        <taxon>Ranunculales</taxon>
        <taxon>Ranunculaceae</taxon>
        <taxon>Thalictroideae</taxon>
        <taxon>Thalictrum</taxon>
    </lineage>
</organism>
<protein>
    <submittedName>
        <fullName evidence="2">Pectinesterase</fullName>
    </submittedName>
</protein>
<dbReference type="Proteomes" id="UP000554482">
    <property type="component" value="Unassembled WGS sequence"/>
</dbReference>